<keyword evidence="1" id="KW-0812">Transmembrane</keyword>
<name>A0A3Q3AH98_KRYMA</name>
<dbReference type="Proteomes" id="UP000264800">
    <property type="component" value="Unplaced"/>
</dbReference>
<feature type="transmembrane region" description="Helical" evidence="1">
    <location>
        <begin position="21"/>
        <end position="41"/>
    </location>
</feature>
<evidence type="ECO:0000313" key="2">
    <source>
        <dbReference type="Ensembl" id="ENSKMAP00000015515.1"/>
    </source>
</evidence>
<sequence length="120" mass="13322">SFPTESARRLKWFRSHLHGQVMMSSVCFSVFPALLMTPVFIQGNLSRSLYLTSAQQLSTPCHLLHDYQIIVFLSTFVLTLLSITVSPVERSRMSPEDAADPFLSRSSCSWLKPAGSTGGL</sequence>
<reference evidence="2" key="2">
    <citation type="submission" date="2025-09" db="UniProtKB">
        <authorList>
            <consortium name="Ensembl"/>
        </authorList>
    </citation>
    <scope>IDENTIFICATION</scope>
</reference>
<evidence type="ECO:0000256" key="1">
    <source>
        <dbReference type="SAM" id="Phobius"/>
    </source>
</evidence>
<proteinExistence type="predicted"/>
<keyword evidence="1" id="KW-0472">Membrane</keyword>
<keyword evidence="3" id="KW-1185">Reference proteome</keyword>
<evidence type="ECO:0000313" key="3">
    <source>
        <dbReference type="Proteomes" id="UP000264800"/>
    </source>
</evidence>
<dbReference type="Ensembl" id="ENSKMAT00000015739.1">
    <property type="protein sequence ID" value="ENSKMAP00000015515.1"/>
    <property type="gene ID" value="ENSKMAG00000011604.1"/>
</dbReference>
<organism evidence="2 3">
    <name type="scientific">Kryptolebias marmoratus</name>
    <name type="common">Mangrove killifish</name>
    <name type="synonym">Rivulus marmoratus</name>
    <dbReference type="NCBI Taxonomy" id="37003"/>
    <lineage>
        <taxon>Eukaryota</taxon>
        <taxon>Metazoa</taxon>
        <taxon>Chordata</taxon>
        <taxon>Craniata</taxon>
        <taxon>Vertebrata</taxon>
        <taxon>Euteleostomi</taxon>
        <taxon>Actinopterygii</taxon>
        <taxon>Neopterygii</taxon>
        <taxon>Teleostei</taxon>
        <taxon>Neoteleostei</taxon>
        <taxon>Acanthomorphata</taxon>
        <taxon>Ovalentaria</taxon>
        <taxon>Atherinomorphae</taxon>
        <taxon>Cyprinodontiformes</taxon>
        <taxon>Rivulidae</taxon>
        <taxon>Kryptolebias</taxon>
    </lineage>
</organism>
<dbReference type="AlphaFoldDB" id="A0A3Q3AH98"/>
<reference evidence="2" key="1">
    <citation type="submission" date="2025-08" db="UniProtKB">
        <authorList>
            <consortium name="Ensembl"/>
        </authorList>
    </citation>
    <scope>IDENTIFICATION</scope>
</reference>
<dbReference type="STRING" id="37003.ENSKMAP00000015515"/>
<protein>
    <submittedName>
        <fullName evidence="2">Uncharacterized protein</fullName>
    </submittedName>
</protein>
<keyword evidence="1" id="KW-1133">Transmembrane helix</keyword>
<feature type="transmembrane region" description="Helical" evidence="1">
    <location>
        <begin position="67"/>
        <end position="85"/>
    </location>
</feature>
<accession>A0A3Q3AH98</accession>